<organism evidence="1">
    <name type="scientific">marine sediment metagenome</name>
    <dbReference type="NCBI Taxonomy" id="412755"/>
    <lineage>
        <taxon>unclassified sequences</taxon>
        <taxon>metagenomes</taxon>
        <taxon>ecological metagenomes</taxon>
    </lineage>
</organism>
<evidence type="ECO:0008006" key="2">
    <source>
        <dbReference type="Google" id="ProtNLM"/>
    </source>
</evidence>
<name>A0A0F9CHZ2_9ZZZZ</name>
<gene>
    <name evidence="1" type="ORF">LCGC14_2399050</name>
</gene>
<dbReference type="AlphaFoldDB" id="A0A0F9CHZ2"/>
<comment type="caution">
    <text evidence="1">The sequence shown here is derived from an EMBL/GenBank/DDBJ whole genome shotgun (WGS) entry which is preliminary data.</text>
</comment>
<accession>A0A0F9CHZ2</accession>
<dbReference type="EMBL" id="LAZR01035978">
    <property type="protein sequence ID" value="KKL26062.1"/>
    <property type="molecule type" value="Genomic_DNA"/>
</dbReference>
<reference evidence="1" key="1">
    <citation type="journal article" date="2015" name="Nature">
        <title>Complex archaea that bridge the gap between prokaryotes and eukaryotes.</title>
        <authorList>
            <person name="Spang A."/>
            <person name="Saw J.H."/>
            <person name="Jorgensen S.L."/>
            <person name="Zaremba-Niedzwiedzka K."/>
            <person name="Martijn J."/>
            <person name="Lind A.E."/>
            <person name="van Eijk R."/>
            <person name="Schleper C."/>
            <person name="Guy L."/>
            <person name="Ettema T.J."/>
        </authorList>
    </citation>
    <scope>NUCLEOTIDE SEQUENCE</scope>
</reference>
<sequence>MDSDERILAHVVSVWRESKKFLSIGGREGMLILTDRHLMFVHKTEAKKKWWRAIVERQIVDLLRDKSKNIMTMQDGYTEKNLKIDLENEKNTEILFDDITKIGHKEEVWGSALTIEYTKMGQKEKFQFSVVQGWVKYPAKDPLKYLRVDWGPFVQYIKDHQKLIP</sequence>
<protein>
    <recommendedName>
        <fullName evidence="2">PH domain-containing protein</fullName>
    </recommendedName>
</protein>
<evidence type="ECO:0000313" key="1">
    <source>
        <dbReference type="EMBL" id="KKL26062.1"/>
    </source>
</evidence>
<proteinExistence type="predicted"/>